<evidence type="ECO:0000313" key="2">
    <source>
        <dbReference type="EMBL" id="MPC58692.1"/>
    </source>
</evidence>
<feature type="region of interest" description="Disordered" evidence="1">
    <location>
        <begin position="67"/>
        <end position="98"/>
    </location>
</feature>
<protein>
    <submittedName>
        <fullName evidence="2">Uncharacterized protein</fullName>
    </submittedName>
</protein>
<evidence type="ECO:0000313" key="3">
    <source>
        <dbReference type="Proteomes" id="UP000324222"/>
    </source>
</evidence>
<dbReference type="EMBL" id="VSRR010015903">
    <property type="protein sequence ID" value="MPC58692.1"/>
    <property type="molecule type" value="Genomic_DNA"/>
</dbReference>
<reference evidence="2 3" key="1">
    <citation type="submission" date="2019-05" db="EMBL/GenBank/DDBJ databases">
        <title>Another draft genome of Portunus trituberculatus and its Hox gene families provides insights of decapod evolution.</title>
        <authorList>
            <person name="Jeong J.-H."/>
            <person name="Song I."/>
            <person name="Kim S."/>
            <person name="Choi T."/>
            <person name="Kim D."/>
            <person name="Ryu S."/>
            <person name="Kim W."/>
        </authorList>
    </citation>
    <scope>NUCLEOTIDE SEQUENCE [LARGE SCALE GENOMIC DNA]</scope>
    <source>
        <tissue evidence="2">Muscle</tissue>
    </source>
</reference>
<dbReference type="AlphaFoldDB" id="A0A5B7GID3"/>
<comment type="caution">
    <text evidence="2">The sequence shown here is derived from an EMBL/GenBank/DDBJ whole genome shotgun (WGS) entry which is preliminary data.</text>
</comment>
<proteinExistence type="predicted"/>
<keyword evidence="3" id="KW-1185">Reference proteome</keyword>
<accession>A0A5B7GID3</accession>
<name>A0A5B7GID3_PORTR</name>
<organism evidence="2 3">
    <name type="scientific">Portunus trituberculatus</name>
    <name type="common">Swimming crab</name>
    <name type="synonym">Neptunus trituberculatus</name>
    <dbReference type="NCBI Taxonomy" id="210409"/>
    <lineage>
        <taxon>Eukaryota</taxon>
        <taxon>Metazoa</taxon>
        <taxon>Ecdysozoa</taxon>
        <taxon>Arthropoda</taxon>
        <taxon>Crustacea</taxon>
        <taxon>Multicrustacea</taxon>
        <taxon>Malacostraca</taxon>
        <taxon>Eumalacostraca</taxon>
        <taxon>Eucarida</taxon>
        <taxon>Decapoda</taxon>
        <taxon>Pleocyemata</taxon>
        <taxon>Brachyura</taxon>
        <taxon>Eubrachyura</taxon>
        <taxon>Portunoidea</taxon>
        <taxon>Portunidae</taxon>
        <taxon>Portuninae</taxon>
        <taxon>Portunus</taxon>
    </lineage>
</organism>
<feature type="compositionally biased region" description="Basic and acidic residues" evidence="1">
    <location>
        <begin position="67"/>
        <end position="84"/>
    </location>
</feature>
<gene>
    <name evidence="2" type="ORF">E2C01_052699</name>
</gene>
<dbReference type="Proteomes" id="UP000324222">
    <property type="component" value="Unassembled WGS sequence"/>
</dbReference>
<evidence type="ECO:0000256" key="1">
    <source>
        <dbReference type="SAM" id="MobiDB-lite"/>
    </source>
</evidence>
<sequence length="98" mass="11219">MPDSENVESLMRVNGALVTDKDMRRVIKEFWKEIGGAGEVLDVREGYVTMERKDADEMNERISREEMEKCVRGQKNEKAARPDETPYEIYKNGGGSCD</sequence>